<evidence type="ECO:0000256" key="1">
    <source>
        <dbReference type="SAM" id="Phobius"/>
    </source>
</evidence>
<feature type="transmembrane region" description="Helical" evidence="1">
    <location>
        <begin position="6"/>
        <end position="22"/>
    </location>
</feature>
<keyword evidence="3" id="KW-1185">Reference proteome</keyword>
<dbReference type="EnsemblPlants" id="Kaladp0024s0386.1.v1.1">
    <property type="protein sequence ID" value="Kaladp0024s0386.1.v1.1.CDS.1"/>
    <property type="gene ID" value="Kaladp0024s0386.v1.1"/>
</dbReference>
<dbReference type="Proteomes" id="UP000594263">
    <property type="component" value="Unplaced"/>
</dbReference>
<sequence length="67" mass="7823">MVPITTFISAVFASLSFITILPRQRLSVIRTQQQHRPHSNAQPDQYNYASYHFETVYLHHQGMLGFM</sequence>
<reference evidence="2" key="1">
    <citation type="submission" date="2021-01" db="UniProtKB">
        <authorList>
            <consortium name="EnsemblPlants"/>
        </authorList>
    </citation>
    <scope>IDENTIFICATION</scope>
</reference>
<dbReference type="EnsemblPlants" id="Kaladp0024s0386.2.v1.1">
    <property type="protein sequence ID" value="Kaladp0024s0386.2.v1.1.CDS.1"/>
    <property type="gene ID" value="Kaladp0024s0386.v1.1"/>
</dbReference>
<keyword evidence="1" id="KW-0472">Membrane</keyword>
<proteinExistence type="predicted"/>
<evidence type="ECO:0000313" key="2">
    <source>
        <dbReference type="EnsemblPlants" id="Kaladp0024s0386.2.v1.1.CDS.1"/>
    </source>
</evidence>
<name>A0A7N0T6N1_KALFE</name>
<accession>A0A7N0T6N1</accession>
<protein>
    <submittedName>
        <fullName evidence="2">Uncharacterized protein</fullName>
    </submittedName>
</protein>
<organism evidence="2 3">
    <name type="scientific">Kalanchoe fedtschenkoi</name>
    <name type="common">Lavender scallops</name>
    <name type="synonym">South American air plant</name>
    <dbReference type="NCBI Taxonomy" id="63787"/>
    <lineage>
        <taxon>Eukaryota</taxon>
        <taxon>Viridiplantae</taxon>
        <taxon>Streptophyta</taxon>
        <taxon>Embryophyta</taxon>
        <taxon>Tracheophyta</taxon>
        <taxon>Spermatophyta</taxon>
        <taxon>Magnoliopsida</taxon>
        <taxon>eudicotyledons</taxon>
        <taxon>Gunneridae</taxon>
        <taxon>Pentapetalae</taxon>
        <taxon>Saxifragales</taxon>
        <taxon>Crassulaceae</taxon>
        <taxon>Kalanchoe</taxon>
    </lineage>
</organism>
<keyword evidence="1" id="KW-0812">Transmembrane</keyword>
<evidence type="ECO:0000313" key="3">
    <source>
        <dbReference type="Proteomes" id="UP000594263"/>
    </source>
</evidence>
<dbReference type="AlphaFoldDB" id="A0A7N0T6N1"/>
<dbReference type="Gramene" id="Kaladp0024s0386.2.v1.1">
    <property type="protein sequence ID" value="Kaladp0024s0386.2.v1.1.CDS.1"/>
    <property type="gene ID" value="Kaladp0024s0386.v1.1"/>
</dbReference>
<keyword evidence="1" id="KW-1133">Transmembrane helix</keyword>
<dbReference type="Gramene" id="Kaladp0024s0386.1.v1.1">
    <property type="protein sequence ID" value="Kaladp0024s0386.1.v1.1.CDS.1"/>
    <property type="gene ID" value="Kaladp0024s0386.v1.1"/>
</dbReference>